<keyword evidence="2" id="KW-1185">Reference proteome</keyword>
<dbReference type="Gene3D" id="3.90.1140.10">
    <property type="entry name" value="Cyclic phosphodiesterase"/>
    <property type="match status" value="1"/>
</dbReference>
<dbReference type="InterPro" id="IPR050580">
    <property type="entry name" value="2H_phosphoesterase_YjcG-like"/>
</dbReference>
<dbReference type="PATRIC" id="fig|471514.4.peg.1949"/>
<dbReference type="Pfam" id="PF13563">
    <property type="entry name" value="2_5_RNA_ligase2"/>
    <property type="match status" value="1"/>
</dbReference>
<organism evidence="1 2">
    <name type="scientific">Alicyclobacillus ferrooxydans</name>
    <dbReference type="NCBI Taxonomy" id="471514"/>
    <lineage>
        <taxon>Bacteria</taxon>
        <taxon>Bacillati</taxon>
        <taxon>Bacillota</taxon>
        <taxon>Bacilli</taxon>
        <taxon>Bacillales</taxon>
        <taxon>Alicyclobacillaceae</taxon>
        <taxon>Alicyclobacillus</taxon>
    </lineage>
</organism>
<dbReference type="EMBL" id="LJCO01000038">
    <property type="protein sequence ID" value="KPV44274.1"/>
    <property type="molecule type" value="Genomic_DNA"/>
</dbReference>
<dbReference type="PANTHER" id="PTHR40037:SF1">
    <property type="entry name" value="PHOSPHOESTERASE SAOUHSC_00951-RELATED"/>
    <property type="match status" value="1"/>
</dbReference>
<dbReference type="InterPro" id="IPR009097">
    <property type="entry name" value="Cyclic_Pdiesterase"/>
</dbReference>
<dbReference type="AlphaFoldDB" id="A0A0P9ELU6"/>
<name>A0A0P9ELU6_9BACL</name>
<proteinExistence type="predicted"/>
<dbReference type="PANTHER" id="PTHR40037">
    <property type="entry name" value="PHOSPHOESTERASE YJCG-RELATED"/>
    <property type="match status" value="1"/>
</dbReference>
<accession>A0A0P9ELU6</accession>
<dbReference type="STRING" id="471514.AN477_08245"/>
<comment type="caution">
    <text evidence="1">The sequence shown here is derived from an EMBL/GenBank/DDBJ whole genome shotgun (WGS) entry which is preliminary data.</text>
</comment>
<dbReference type="Proteomes" id="UP000050482">
    <property type="component" value="Unassembled WGS sequence"/>
</dbReference>
<reference evidence="1 2" key="1">
    <citation type="submission" date="2015-09" db="EMBL/GenBank/DDBJ databases">
        <title>Draft genome sequence of Alicyclobacillus ferrooxydans DSM 22381.</title>
        <authorList>
            <person name="Hemp J."/>
        </authorList>
    </citation>
    <scope>NUCLEOTIDE SEQUENCE [LARGE SCALE GENOMIC DNA]</scope>
    <source>
        <strain evidence="1 2">TC-34</strain>
    </source>
</reference>
<evidence type="ECO:0000313" key="2">
    <source>
        <dbReference type="Proteomes" id="UP000050482"/>
    </source>
</evidence>
<evidence type="ECO:0008006" key="3">
    <source>
        <dbReference type="Google" id="ProtNLM"/>
    </source>
</evidence>
<protein>
    <recommendedName>
        <fullName evidence="3">2'-5' RNA ligase</fullName>
    </recommendedName>
</protein>
<evidence type="ECO:0000313" key="1">
    <source>
        <dbReference type="EMBL" id="KPV44274.1"/>
    </source>
</evidence>
<dbReference type="RefSeq" id="WP_054968692.1">
    <property type="nucleotide sequence ID" value="NZ_LJCO01000038.1"/>
</dbReference>
<dbReference type="SUPFAM" id="SSF55144">
    <property type="entry name" value="LigT-like"/>
    <property type="match status" value="1"/>
</dbReference>
<dbReference type="OrthoDB" id="1524661at2"/>
<sequence length="168" mass="18980">MRAIHLFPKFPNVESVQSIRRKYDPLMNLIPPHVTLVFPFHSEIPTGKLVNHVKESLAGLAPFRFMARGITGSDGEYLFLNIKVGNDHIIQLHDRLYTGPLSEHLCRALTYSPHITVGRISDQAMFKDALIETETFHEVFETTANEVLIEMIDEIGMSTIEAKIPLGI</sequence>
<gene>
    <name evidence="1" type="ORF">AN477_08245</name>
</gene>